<feature type="transmembrane region" description="Helical" evidence="6">
    <location>
        <begin position="693"/>
        <end position="711"/>
    </location>
</feature>
<dbReference type="EMBL" id="CAKLCM010000003">
    <property type="protein sequence ID" value="CAH0529165.1"/>
    <property type="molecule type" value="Genomic_DNA"/>
</dbReference>
<evidence type="ECO:0000256" key="3">
    <source>
        <dbReference type="ARBA" id="ARBA00022692"/>
    </source>
</evidence>
<accession>A0ABM8ZLB8</accession>
<dbReference type="Pfam" id="PF03176">
    <property type="entry name" value="MMPL"/>
    <property type="match status" value="1"/>
</dbReference>
<feature type="transmembrane region" description="Helical" evidence="6">
    <location>
        <begin position="283"/>
        <end position="303"/>
    </location>
</feature>
<proteinExistence type="predicted"/>
<evidence type="ECO:0000259" key="7">
    <source>
        <dbReference type="Pfam" id="PF03176"/>
    </source>
</evidence>
<evidence type="ECO:0000256" key="4">
    <source>
        <dbReference type="ARBA" id="ARBA00022989"/>
    </source>
</evidence>
<feature type="transmembrane region" description="Helical" evidence="6">
    <location>
        <begin position="723"/>
        <end position="742"/>
    </location>
</feature>
<feature type="transmembrane region" description="Helical" evidence="6">
    <location>
        <begin position="348"/>
        <end position="372"/>
    </location>
</feature>
<name>A0ABM8ZLB8_9VIBR</name>
<reference evidence="8" key="1">
    <citation type="submission" date="2021-12" db="EMBL/GenBank/DDBJ databases">
        <authorList>
            <person name="Rodrigo-Torres L."/>
            <person name="Arahal R. D."/>
            <person name="Lucena T."/>
        </authorList>
    </citation>
    <scope>NUCLEOTIDE SEQUENCE</scope>
    <source>
        <strain evidence="8">CECT 8226</strain>
    </source>
</reference>
<dbReference type="Proteomes" id="UP000838160">
    <property type="component" value="Unassembled WGS sequence"/>
</dbReference>
<protein>
    <recommendedName>
        <fullName evidence="7">Membrane transport protein MMPL domain-containing protein</fullName>
    </recommendedName>
</protein>
<evidence type="ECO:0000313" key="8">
    <source>
        <dbReference type="EMBL" id="CAH0529165.1"/>
    </source>
</evidence>
<dbReference type="SUPFAM" id="SSF82866">
    <property type="entry name" value="Multidrug efflux transporter AcrB transmembrane domain"/>
    <property type="match status" value="2"/>
</dbReference>
<feature type="transmembrane region" description="Helical" evidence="6">
    <location>
        <begin position="642"/>
        <end position="659"/>
    </location>
</feature>
<keyword evidence="3 6" id="KW-0812">Transmembrane</keyword>
<dbReference type="Gene3D" id="1.20.1640.10">
    <property type="entry name" value="Multidrug efflux transporter AcrB transmembrane domain"/>
    <property type="match status" value="2"/>
</dbReference>
<feature type="transmembrane region" description="Helical" evidence="6">
    <location>
        <begin position="430"/>
        <end position="449"/>
    </location>
</feature>
<dbReference type="RefSeq" id="WP_237485935.1">
    <property type="nucleotide sequence ID" value="NZ_CAKLCM010000003.1"/>
</dbReference>
<sequence>MKRLPLPSITVRAYTWLGLVLLCIALLIKQWMGAVTPIETDILKLLPKSQQNPIVDQAFQSVADNLSNKVVFALTAPSEQQLFSAAEQFTAQLGQSAWFHGVTGKVDQEKQAQWSRYYFQHRFQNLTEAQRTRLQQAPEQQVTAVIQQVYNPFSGVTGSELNSDPFLLFREYLGQVNQLSQSLTLKNDYLYREFNQQPYIMVMAQLTPSPYSTQGSEAVAFISELETQLQQQFQASVSHTGVVFYADFGTQSAKSEISTIGVVSLLGVILLILSVFRSATPLWLALLSIGVGLLLALTATILVFGKVHLFSLVFGASLIGVSIDYAFHYLTERLTAGTSWNSEAGLKHIFIAITLGLLTSLVGYLGMLIAPFPGLQQLAVFSSVGLIAAYATVVCWYPVLARRASKPHQALGTTLWQSWFQFWSKPSVRVVLPGTVLLIGLVLLTQTHYDDDIRQLQALPKSIKQQEQLIAQITGQDASQQMLLVTAADNETLLTKLESLQPQLTQWQAQGVIRGYQSLTQYIKSVETQLQDYQLIQSLYQTQGERLATSLNLTQAPTLEQTFSPMTLSDFIASPVSEPVQFLYLGQLNSDSNPSSIAAAITLNNLTDSAVMKQFAQQQSDIFYLNKAEEVSSLFAEYRIKIFELLAIALGVILIVLSLRYKIKHALMILLPSVIACVASIAITALTGSTLNLFNLLALILIVGIGVDYTLFFAEKRQSYSTLLAVTLSAITTMLSFGLLALSDTHAIHSFGLTVLSGIFFAWLLAPLAILPKRLES</sequence>
<feature type="domain" description="Membrane transport protein MMPL" evidence="7">
    <location>
        <begin position="201"/>
        <end position="418"/>
    </location>
</feature>
<evidence type="ECO:0000256" key="6">
    <source>
        <dbReference type="SAM" id="Phobius"/>
    </source>
</evidence>
<keyword evidence="4 6" id="KW-1133">Transmembrane helix</keyword>
<feature type="transmembrane region" description="Helical" evidence="6">
    <location>
        <begin position="748"/>
        <end position="771"/>
    </location>
</feature>
<keyword evidence="2" id="KW-1003">Cell membrane</keyword>
<organism evidence="8 9">
    <name type="scientific">Vibrio hippocampi</name>
    <dbReference type="NCBI Taxonomy" id="654686"/>
    <lineage>
        <taxon>Bacteria</taxon>
        <taxon>Pseudomonadati</taxon>
        <taxon>Pseudomonadota</taxon>
        <taxon>Gammaproteobacteria</taxon>
        <taxon>Vibrionales</taxon>
        <taxon>Vibrionaceae</taxon>
        <taxon>Vibrio</taxon>
    </lineage>
</organism>
<dbReference type="PANTHER" id="PTHR33406">
    <property type="entry name" value="MEMBRANE PROTEIN MJ1562-RELATED"/>
    <property type="match status" value="1"/>
</dbReference>
<dbReference type="PANTHER" id="PTHR33406:SF13">
    <property type="entry name" value="MEMBRANE PROTEIN YDFJ"/>
    <property type="match status" value="1"/>
</dbReference>
<feature type="transmembrane region" description="Helical" evidence="6">
    <location>
        <begin position="378"/>
        <end position="399"/>
    </location>
</feature>
<evidence type="ECO:0000256" key="1">
    <source>
        <dbReference type="ARBA" id="ARBA00004651"/>
    </source>
</evidence>
<feature type="transmembrane region" description="Helical" evidence="6">
    <location>
        <begin position="309"/>
        <end position="327"/>
    </location>
</feature>
<evidence type="ECO:0000256" key="5">
    <source>
        <dbReference type="ARBA" id="ARBA00023136"/>
    </source>
</evidence>
<keyword evidence="5 6" id="KW-0472">Membrane</keyword>
<evidence type="ECO:0000256" key="2">
    <source>
        <dbReference type="ARBA" id="ARBA00022475"/>
    </source>
</evidence>
<gene>
    <name evidence="8" type="ORF">VHP8226_03083</name>
</gene>
<dbReference type="InterPro" id="IPR004869">
    <property type="entry name" value="MMPL_dom"/>
</dbReference>
<feature type="transmembrane region" description="Helical" evidence="6">
    <location>
        <begin position="666"/>
        <end position="687"/>
    </location>
</feature>
<comment type="subcellular location">
    <subcellularLocation>
        <location evidence="1">Cell membrane</location>
        <topology evidence="1">Multi-pass membrane protein</topology>
    </subcellularLocation>
</comment>
<keyword evidence="9" id="KW-1185">Reference proteome</keyword>
<comment type="caution">
    <text evidence="8">The sequence shown here is derived from an EMBL/GenBank/DDBJ whole genome shotgun (WGS) entry which is preliminary data.</text>
</comment>
<feature type="transmembrane region" description="Helical" evidence="6">
    <location>
        <begin position="257"/>
        <end position="276"/>
    </location>
</feature>
<dbReference type="InterPro" id="IPR050545">
    <property type="entry name" value="Mycobact_MmpL"/>
</dbReference>
<evidence type="ECO:0000313" key="9">
    <source>
        <dbReference type="Proteomes" id="UP000838160"/>
    </source>
</evidence>